<dbReference type="PIRSF" id="PIRSF000138">
    <property type="entry name" value="Al-hdrx_acd_dh"/>
    <property type="match status" value="1"/>
</dbReference>
<keyword evidence="18" id="KW-1185">Reference proteome</keyword>
<feature type="binding site" evidence="15">
    <location>
        <position position="185"/>
    </location>
    <ligand>
        <name>glyoxylate</name>
        <dbReference type="ChEBI" id="CHEBI:36655"/>
    </ligand>
</feature>
<evidence type="ECO:0000256" key="7">
    <source>
        <dbReference type="ARBA" id="ARBA00024042"/>
    </source>
</evidence>
<organism evidence="17 18">
    <name type="scientific">Pseudobacillus wudalianchiensis</name>
    <dbReference type="NCBI Taxonomy" id="1743143"/>
    <lineage>
        <taxon>Bacteria</taxon>
        <taxon>Bacillati</taxon>
        <taxon>Bacillota</taxon>
        <taxon>Bacilli</taxon>
        <taxon>Bacillales</taxon>
        <taxon>Bacillaceae</taxon>
        <taxon>Pseudobacillus</taxon>
    </lineage>
</organism>
<dbReference type="InterPro" id="IPR000262">
    <property type="entry name" value="FMN-dep_DH"/>
</dbReference>
<evidence type="ECO:0000256" key="4">
    <source>
        <dbReference type="ARBA" id="ARBA00022630"/>
    </source>
</evidence>
<feature type="binding site" evidence="15">
    <location>
        <position position="282"/>
    </location>
    <ligand>
        <name>glyoxylate</name>
        <dbReference type="ChEBI" id="CHEBI:36655"/>
    </ligand>
</feature>
<dbReference type="GO" id="GO:0010181">
    <property type="term" value="F:FMN binding"/>
    <property type="evidence" value="ECO:0007669"/>
    <property type="project" value="InterPro"/>
</dbReference>
<feature type="binding site" evidence="15">
    <location>
        <begin position="336"/>
        <end position="337"/>
    </location>
    <ligand>
        <name>FMN</name>
        <dbReference type="ChEBI" id="CHEBI:58210"/>
    </ligand>
</feature>
<evidence type="ECO:0000256" key="15">
    <source>
        <dbReference type="PIRSR" id="PIRSR000138-2"/>
    </source>
</evidence>
<dbReference type="AlphaFoldDB" id="A0A1B9B7P1"/>
<dbReference type="InterPro" id="IPR012133">
    <property type="entry name" value="Alpha-hydoxy_acid_DH_FMN"/>
</dbReference>
<feature type="binding site" evidence="15">
    <location>
        <begin position="313"/>
        <end position="317"/>
    </location>
    <ligand>
        <name>FMN</name>
        <dbReference type="ChEBI" id="CHEBI:58210"/>
    </ligand>
</feature>
<comment type="catalytic activity">
    <reaction evidence="11">
        <text>2-hydroxyoctadecanoate + O2 = 2-oxooctadecanoate + H2O2</text>
        <dbReference type="Rhea" id="RHEA:68964"/>
        <dbReference type="ChEBI" id="CHEBI:15379"/>
        <dbReference type="ChEBI" id="CHEBI:16240"/>
        <dbReference type="ChEBI" id="CHEBI:17162"/>
        <dbReference type="ChEBI" id="CHEBI:76724"/>
    </reaction>
</comment>
<proteinExistence type="inferred from homology"/>
<dbReference type="FunFam" id="3.20.20.70:FF:000029">
    <property type="entry name" value="L-lactate dehydrogenase"/>
    <property type="match status" value="1"/>
</dbReference>
<name>A0A1B9B7P1_9BACI</name>
<evidence type="ECO:0000256" key="11">
    <source>
        <dbReference type="ARBA" id="ARBA00050773"/>
    </source>
</evidence>
<dbReference type="Gene3D" id="3.20.20.70">
    <property type="entry name" value="Aldolase class I"/>
    <property type="match status" value="1"/>
</dbReference>
<evidence type="ECO:0000256" key="13">
    <source>
        <dbReference type="ARBA" id="ARBA00079803"/>
    </source>
</evidence>
<evidence type="ECO:0000313" key="18">
    <source>
        <dbReference type="Proteomes" id="UP000092578"/>
    </source>
</evidence>
<dbReference type="PANTHER" id="PTHR10578:SF143">
    <property type="entry name" value="FMN-DEPENDENT ALPHA-HYDROXY ACID DEHYDROGENASE PB1A11.03"/>
    <property type="match status" value="1"/>
</dbReference>
<comment type="catalytic activity">
    <reaction evidence="10">
        <text>mandelate + O2 = phenylglyoxylate + H2O2</text>
        <dbReference type="Rhea" id="RHEA:68968"/>
        <dbReference type="ChEBI" id="CHEBI:15379"/>
        <dbReference type="ChEBI" id="CHEBI:16240"/>
        <dbReference type="ChEBI" id="CHEBI:25147"/>
        <dbReference type="ChEBI" id="CHEBI:36656"/>
    </reaction>
</comment>
<feature type="binding site" evidence="15">
    <location>
        <position position="126"/>
    </location>
    <ligand>
        <name>FMN</name>
        <dbReference type="ChEBI" id="CHEBI:58210"/>
    </ligand>
</feature>
<feature type="binding site" evidence="15">
    <location>
        <position position="258"/>
    </location>
    <ligand>
        <name>FMN</name>
        <dbReference type="ChEBI" id="CHEBI:58210"/>
    </ligand>
</feature>
<dbReference type="Pfam" id="PF01070">
    <property type="entry name" value="FMN_dh"/>
    <property type="match status" value="1"/>
</dbReference>
<dbReference type="EMBL" id="MAYT01000002">
    <property type="protein sequence ID" value="OCA92131.1"/>
    <property type="molecule type" value="Genomic_DNA"/>
</dbReference>
<comment type="caution">
    <text evidence="17">The sequence shown here is derived from an EMBL/GenBank/DDBJ whole genome shotgun (WGS) entry which is preliminary data.</text>
</comment>
<evidence type="ECO:0000313" key="17">
    <source>
        <dbReference type="EMBL" id="OCA92131.1"/>
    </source>
</evidence>
<evidence type="ECO:0000256" key="6">
    <source>
        <dbReference type="ARBA" id="ARBA00023002"/>
    </source>
</evidence>
<dbReference type="InterPro" id="IPR008259">
    <property type="entry name" value="FMN_hydac_DH_AS"/>
</dbReference>
<dbReference type="Proteomes" id="UP000092578">
    <property type="component" value="Unassembled WGS sequence"/>
</dbReference>
<comment type="similarity">
    <text evidence="7">Belongs to the FMN-dependent alpha-hydroxy acid dehydrogenase family.</text>
</comment>
<evidence type="ECO:0000256" key="14">
    <source>
        <dbReference type="PIRSR" id="PIRSR000138-1"/>
    </source>
</evidence>
<keyword evidence="6" id="KW-0560">Oxidoreductase</keyword>
<dbReference type="EC" id="1.1.3.15" evidence="3"/>
<feature type="binding site" evidence="15">
    <location>
        <position position="280"/>
    </location>
    <ligand>
        <name>FMN</name>
        <dbReference type="ChEBI" id="CHEBI:58210"/>
    </ligand>
</feature>
<feature type="active site" description="Proton acceptor" evidence="14">
    <location>
        <position position="282"/>
    </location>
</feature>
<feature type="binding site" evidence="15">
    <location>
        <position position="44"/>
    </location>
    <ligand>
        <name>glyoxylate</name>
        <dbReference type="ChEBI" id="CHEBI:36655"/>
    </ligand>
</feature>
<evidence type="ECO:0000256" key="9">
    <source>
        <dbReference type="ARBA" id="ARBA00048754"/>
    </source>
</evidence>
<dbReference type="PROSITE" id="PS51349">
    <property type="entry name" value="FMN_HYDROXY_ACID_DH_2"/>
    <property type="match status" value="1"/>
</dbReference>
<dbReference type="PANTHER" id="PTHR10578">
    <property type="entry name" value="S -2-HYDROXY-ACID OXIDASE-RELATED"/>
    <property type="match status" value="1"/>
</dbReference>
<dbReference type="RefSeq" id="WP_065409550.1">
    <property type="nucleotide sequence ID" value="NZ_MAYT01000002.1"/>
</dbReference>
<evidence type="ECO:0000256" key="5">
    <source>
        <dbReference type="ARBA" id="ARBA00022643"/>
    </source>
</evidence>
<keyword evidence="4 15" id="KW-0285">Flavoprotein</keyword>
<accession>A0A1B9B7P1</accession>
<sequence>MKNCEDIQMKFYQSGDEGAKLLPVSIKEWEERARKILAAGPFDYVNGGAGAGDTMRANLEAFQKYQIQPRICRNVEKRDLTIKLFGKSIPVPILLAPIGVNSILHPEAELAPAKAAAKLGVPYILSNVSTKSMEEVAEAMGDALRWFQLYPPKDHDLTNSFLKRAENAGYSAIVVTIDSTLLGWREKDLHNAYLPFLSGEGMGNYFSDPVFLSKLEEPPEKNVKAASKKALDEGNNTAFTWKELEYICQQTPLPVLLKGVTHPDDALLALEHGVKGVIVSNHGGRQLDGAVATLDVLPSICEAIENKIPVLLDSGIRRGADVMKAMALGASAVLIGRPYAYALGVAGEMGVREVIENFIAQTELQLAISGRSSIKEVDRLLVTDAYR</sequence>
<gene>
    <name evidence="17" type="ORF">A8F95_18510</name>
</gene>
<evidence type="ECO:0000256" key="12">
    <source>
        <dbReference type="ARBA" id="ARBA00052949"/>
    </source>
</evidence>
<dbReference type="GO" id="GO:0003973">
    <property type="term" value="F:(S)-2-hydroxy-acid oxidase activity"/>
    <property type="evidence" value="ECO:0007669"/>
    <property type="project" value="UniProtKB-EC"/>
</dbReference>
<feature type="binding site" evidence="15">
    <location>
        <begin position="97"/>
        <end position="99"/>
    </location>
    <ligand>
        <name>FMN</name>
        <dbReference type="ChEBI" id="CHEBI:58210"/>
    </ligand>
</feature>
<feature type="binding site" evidence="15">
    <location>
        <position position="285"/>
    </location>
    <ligand>
        <name>glyoxylate</name>
        <dbReference type="ChEBI" id="CHEBI:36655"/>
    </ligand>
</feature>
<dbReference type="InterPro" id="IPR013785">
    <property type="entry name" value="Aldolase_TIM"/>
</dbReference>
<dbReference type="PROSITE" id="PS00557">
    <property type="entry name" value="FMN_HYDROXY_ACID_DH_1"/>
    <property type="match status" value="1"/>
</dbReference>
<comment type="cofactor">
    <cofactor evidence="2">
        <name>FMN</name>
        <dbReference type="ChEBI" id="CHEBI:58210"/>
    </cofactor>
</comment>
<comment type="catalytic activity">
    <reaction evidence="1">
        <text>a (2S)-2-hydroxycarboxylate + O2 = a 2-oxocarboxylate + H2O2</text>
        <dbReference type="Rhea" id="RHEA:16789"/>
        <dbReference type="ChEBI" id="CHEBI:15379"/>
        <dbReference type="ChEBI" id="CHEBI:16240"/>
        <dbReference type="ChEBI" id="CHEBI:35179"/>
        <dbReference type="ChEBI" id="CHEBI:58123"/>
        <dbReference type="EC" id="1.1.3.15"/>
    </reaction>
</comment>
<evidence type="ECO:0000256" key="1">
    <source>
        <dbReference type="ARBA" id="ARBA00000616"/>
    </source>
</evidence>
<evidence type="ECO:0000256" key="10">
    <source>
        <dbReference type="ARBA" id="ARBA00050549"/>
    </source>
</evidence>
<comment type="catalytic activity">
    <reaction evidence="9">
        <text>(S)-lactate + O2 = pyruvate + H2O2</text>
        <dbReference type="Rhea" id="RHEA:55868"/>
        <dbReference type="ChEBI" id="CHEBI:15361"/>
        <dbReference type="ChEBI" id="CHEBI:15379"/>
        <dbReference type="ChEBI" id="CHEBI:16240"/>
        <dbReference type="ChEBI" id="CHEBI:16651"/>
    </reaction>
    <physiologicalReaction direction="left-to-right" evidence="9">
        <dbReference type="Rhea" id="RHEA:55869"/>
    </physiologicalReaction>
</comment>
<dbReference type="InterPro" id="IPR037396">
    <property type="entry name" value="FMN_HAD"/>
</dbReference>
<keyword evidence="5 15" id="KW-0288">FMN</keyword>
<feature type="binding site" evidence="15">
    <location>
        <position position="176"/>
    </location>
    <ligand>
        <name>FMN</name>
        <dbReference type="ChEBI" id="CHEBI:58210"/>
    </ligand>
</feature>
<comment type="catalytic activity">
    <reaction evidence="12">
        <text>2-hydroxyoctanoate + O2 = 2-oxooctanoate + H2O2</text>
        <dbReference type="Rhea" id="RHEA:67940"/>
        <dbReference type="ChEBI" id="CHEBI:15379"/>
        <dbReference type="ChEBI" id="CHEBI:16240"/>
        <dbReference type="ChEBI" id="CHEBI:133514"/>
        <dbReference type="ChEBI" id="CHEBI:176689"/>
    </reaction>
</comment>
<evidence type="ECO:0000256" key="2">
    <source>
        <dbReference type="ARBA" id="ARBA00001917"/>
    </source>
</evidence>
<dbReference type="SUPFAM" id="SSF51395">
    <property type="entry name" value="FMN-linked oxidoreductases"/>
    <property type="match status" value="1"/>
</dbReference>
<protein>
    <recommendedName>
        <fullName evidence="8">L-lactate oxidase</fullName>
        <ecNumber evidence="3">1.1.3.15</ecNumber>
    </recommendedName>
    <alternativeName>
        <fullName evidence="13">(S)-2-hydroxy-acid oxidase</fullName>
    </alternativeName>
</protein>
<evidence type="ECO:0000256" key="3">
    <source>
        <dbReference type="ARBA" id="ARBA00013087"/>
    </source>
</evidence>
<feature type="binding site" evidence="15">
    <location>
        <position position="150"/>
    </location>
    <ligand>
        <name>glyoxylate</name>
        <dbReference type="ChEBI" id="CHEBI:36655"/>
    </ligand>
</feature>
<evidence type="ECO:0000256" key="8">
    <source>
        <dbReference type="ARBA" id="ARBA00029513"/>
    </source>
</evidence>
<evidence type="ECO:0000259" key="16">
    <source>
        <dbReference type="PROSITE" id="PS51349"/>
    </source>
</evidence>
<reference evidence="18" key="1">
    <citation type="submission" date="2016-05" db="EMBL/GenBank/DDBJ databases">
        <authorList>
            <person name="Liu B."/>
            <person name="Wang J."/>
            <person name="Zhu Y."/>
            <person name="Liu G."/>
            <person name="Chen Q."/>
            <person name="Chen Z."/>
            <person name="Lan J."/>
            <person name="Che J."/>
            <person name="Ge C."/>
            <person name="Shi H."/>
            <person name="Pan Z."/>
            <person name="Liu X."/>
        </authorList>
    </citation>
    <scope>NUCLEOTIDE SEQUENCE [LARGE SCALE GENOMIC DNA]</scope>
    <source>
        <strain evidence="18">FJAT-27215</strain>
    </source>
</reference>
<feature type="binding site" evidence="15">
    <location>
        <position position="148"/>
    </location>
    <ligand>
        <name>FMN</name>
        <dbReference type="ChEBI" id="CHEBI:58210"/>
    </ligand>
</feature>
<feature type="domain" description="FMN hydroxy acid dehydrogenase" evidence="16">
    <location>
        <begin position="18"/>
        <end position="387"/>
    </location>
</feature>